<evidence type="ECO:0000256" key="1">
    <source>
        <dbReference type="ARBA" id="ARBA00001933"/>
    </source>
</evidence>
<evidence type="ECO:0000256" key="7">
    <source>
        <dbReference type="ARBA" id="ARBA00023304"/>
    </source>
</evidence>
<name>A0A084G017_PSEDA</name>
<feature type="compositionally biased region" description="Low complexity" evidence="12">
    <location>
        <begin position="1"/>
        <end position="17"/>
    </location>
</feature>
<keyword evidence="7 11" id="KW-0100">Branched-chain amino acid biosynthesis</keyword>
<dbReference type="PROSITE" id="PS00770">
    <property type="entry name" value="AA_TRANSFER_CLASS_4"/>
    <property type="match status" value="1"/>
</dbReference>
<dbReference type="PANTHER" id="PTHR11825">
    <property type="entry name" value="SUBGROUP IIII AMINOTRANSFERASE"/>
    <property type="match status" value="1"/>
</dbReference>
<keyword evidence="4 11" id="KW-0028">Amino-acid biosynthesis</keyword>
<evidence type="ECO:0000256" key="6">
    <source>
        <dbReference type="ARBA" id="ARBA00022898"/>
    </source>
</evidence>
<dbReference type="VEuPathDB" id="FungiDB:SAPIO_CDS8614"/>
<dbReference type="PANTHER" id="PTHR11825:SF69">
    <property type="entry name" value="BRANCHED-CHAIN-AMINO-ACID AMINOTRANSFERASE"/>
    <property type="match status" value="1"/>
</dbReference>
<dbReference type="InterPro" id="IPR043131">
    <property type="entry name" value="BCAT-like_N"/>
</dbReference>
<accession>A0A084G017</accession>
<dbReference type="InterPro" id="IPR033939">
    <property type="entry name" value="BCAT_family"/>
</dbReference>
<dbReference type="FunFam" id="3.20.10.10:FF:000004">
    <property type="entry name" value="Branched-chain-amino-acid aminotransferase"/>
    <property type="match status" value="1"/>
</dbReference>
<dbReference type="HOGENOM" id="CLU_031922_0_0_1"/>
<protein>
    <recommendedName>
        <fullName evidence="11">Branched-chain-amino-acid aminotransferase</fullName>
        <ecNumber evidence="11">2.6.1.42</ecNumber>
    </recommendedName>
</protein>
<dbReference type="GO" id="GO:0009099">
    <property type="term" value="P:L-valine biosynthetic process"/>
    <property type="evidence" value="ECO:0007669"/>
    <property type="project" value="TreeGrafter"/>
</dbReference>
<evidence type="ECO:0000256" key="4">
    <source>
        <dbReference type="ARBA" id="ARBA00022605"/>
    </source>
</evidence>
<dbReference type="CDD" id="cd01557">
    <property type="entry name" value="BCAT_beta_family"/>
    <property type="match status" value="1"/>
</dbReference>
<dbReference type="OrthoDB" id="1732691at2759"/>
<dbReference type="GO" id="GO:0052654">
    <property type="term" value="F:L-leucine-2-oxoglutarate transaminase activity"/>
    <property type="evidence" value="ECO:0007669"/>
    <property type="project" value="RHEA"/>
</dbReference>
<dbReference type="GO" id="GO:0052656">
    <property type="term" value="F:L-isoleucine-2-oxoglutarate transaminase activity"/>
    <property type="evidence" value="ECO:0007669"/>
    <property type="project" value="RHEA"/>
</dbReference>
<dbReference type="EMBL" id="JOWA01000121">
    <property type="protein sequence ID" value="KEZ40679.1"/>
    <property type="molecule type" value="Genomic_DNA"/>
</dbReference>
<comment type="cofactor">
    <cofactor evidence="1 10">
        <name>pyridoxal 5'-phosphate</name>
        <dbReference type="ChEBI" id="CHEBI:597326"/>
    </cofactor>
</comment>
<comment type="catalytic activity">
    <reaction evidence="11">
        <text>L-leucine + 2-oxoglutarate = 4-methyl-2-oxopentanoate + L-glutamate</text>
        <dbReference type="Rhea" id="RHEA:18321"/>
        <dbReference type="ChEBI" id="CHEBI:16810"/>
        <dbReference type="ChEBI" id="CHEBI:17865"/>
        <dbReference type="ChEBI" id="CHEBI:29985"/>
        <dbReference type="ChEBI" id="CHEBI:57427"/>
        <dbReference type="EC" id="2.6.1.42"/>
    </reaction>
</comment>
<dbReference type="Pfam" id="PF01063">
    <property type="entry name" value="Aminotran_4"/>
    <property type="match status" value="1"/>
</dbReference>
<feature type="modified residue" description="N6-(pyridoxal phosphate)lysine" evidence="8">
    <location>
        <position position="230"/>
    </location>
</feature>
<evidence type="ECO:0000256" key="9">
    <source>
        <dbReference type="RuleBase" id="RU004106"/>
    </source>
</evidence>
<keyword evidence="14" id="KW-1185">Reference proteome</keyword>
<dbReference type="InterPro" id="IPR018300">
    <property type="entry name" value="Aminotrans_IV_CS"/>
</dbReference>
<comment type="catalytic activity">
    <reaction evidence="11">
        <text>L-valine + 2-oxoglutarate = 3-methyl-2-oxobutanoate + L-glutamate</text>
        <dbReference type="Rhea" id="RHEA:24813"/>
        <dbReference type="ChEBI" id="CHEBI:11851"/>
        <dbReference type="ChEBI" id="CHEBI:16810"/>
        <dbReference type="ChEBI" id="CHEBI:29985"/>
        <dbReference type="ChEBI" id="CHEBI:57762"/>
        <dbReference type="EC" id="2.6.1.42"/>
    </reaction>
</comment>
<evidence type="ECO:0000256" key="8">
    <source>
        <dbReference type="PIRSR" id="PIRSR006468-1"/>
    </source>
</evidence>
<evidence type="ECO:0000256" key="10">
    <source>
        <dbReference type="RuleBase" id="RU004516"/>
    </source>
</evidence>
<evidence type="ECO:0000256" key="5">
    <source>
        <dbReference type="ARBA" id="ARBA00022679"/>
    </source>
</evidence>
<dbReference type="GeneID" id="27727686"/>
<dbReference type="PIRSF" id="PIRSF006468">
    <property type="entry name" value="BCAT1"/>
    <property type="match status" value="1"/>
</dbReference>
<comment type="catalytic activity">
    <reaction evidence="11">
        <text>L-isoleucine + 2-oxoglutarate = (S)-3-methyl-2-oxopentanoate + L-glutamate</text>
        <dbReference type="Rhea" id="RHEA:24801"/>
        <dbReference type="ChEBI" id="CHEBI:16810"/>
        <dbReference type="ChEBI" id="CHEBI:29985"/>
        <dbReference type="ChEBI" id="CHEBI:35146"/>
        <dbReference type="ChEBI" id="CHEBI:58045"/>
        <dbReference type="EC" id="2.6.1.42"/>
    </reaction>
</comment>
<proteinExistence type="inferred from homology"/>
<dbReference type="Proteomes" id="UP000028545">
    <property type="component" value="Unassembled WGS sequence"/>
</dbReference>
<dbReference type="InterPro" id="IPR043132">
    <property type="entry name" value="BCAT-like_C"/>
</dbReference>
<dbReference type="EC" id="2.6.1.42" evidence="11"/>
<dbReference type="InterPro" id="IPR001544">
    <property type="entry name" value="Aminotrans_IV"/>
</dbReference>
<keyword evidence="5 11" id="KW-0808">Transferase</keyword>
<dbReference type="GO" id="GO:0009098">
    <property type="term" value="P:L-leucine biosynthetic process"/>
    <property type="evidence" value="ECO:0007669"/>
    <property type="project" value="TreeGrafter"/>
</dbReference>
<gene>
    <name evidence="13" type="ORF">SAPIO_CDS8614</name>
</gene>
<dbReference type="Gene3D" id="3.20.10.10">
    <property type="entry name" value="D-amino Acid Aminotransferase, subunit A, domain 2"/>
    <property type="match status" value="1"/>
</dbReference>
<dbReference type="OMA" id="ICTDHMV"/>
<comment type="similarity">
    <text evidence="2 9">Belongs to the class-IV pyridoxal-phosphate-dependent aminotransferase family.</text>
</comment>
<reference evidence="13 14" key="1">
    <citation type="journal article" date="2014" name="Genome Announc.">
        <title>Draft genome sequence of the pathogenic fungus Scedosporium apiospermum.</title>
        <authorList>
            <person name="Vandeputte P."/>
            <person name="Ghamrawi S."/>
            <person name="Rechenmann M."/>
            <person name="Iltis A."/>
            <person name="Giraud S."/>
            <person name="Fleury M."/>
            <person name="Thornton C."/>
            <person name="Delhaes L."/>
            <person name="Meyer W."/>
            <person name="Papon N."/>
            <person name="Bouchara J.P."/>
        </authorList>
    </citation>
    <scope>NUCLEOTIDE SEQUENCE [LARGE SCALE GENOMIC DNA]</scope>
    <source>
        <strain evidence="13 14">IHEM 14462</strain>
    </source>
</reference>
<organism evidence="13 14">
    <name type="scientific">Pseudallescheria apiosperma</name>
    <name type="common">Scedosporium apiospermum</name>
    <dbReference type="NCBI Taxonomy" id="563466"/>
    <lineage>
        <taxon>Eukaryota</taxon>
        <taxon>Fungi</taxon>
        <taxon>Dikarya</taxon>
        <taxon>Ascomycota</taxon>
        <taxon>Pezizomycotina</taxon>
        <taxon>Sordariomycetes</taxon>
        <taxon>Hypocreomycetidae</taxon>
        <taxon>Microascales</taxon>
        <taxon>Microascaceae</taxon>
        <taxon>Scedosporium</taxon>
    </lineage>
</organism>
<dbReference type="InterPro" id="IPR036038">
    <property type="entry name" value="Aminotransferase-like"/>
</dbReference>
<keyword evidence="3 11" id="KW-0032">Aminotransferase</keyword>
<feature type="region of interest" description="Disordered" evidence="12">
    <location>
        <begin position="1"/>
        <end position="20"/>
    </location>
</feature>
<sequence length="406" mass="44296">MAPSALATPAATAAAPSNGVAKSTPAYAELDASKLTYERTKSPRPVPTVEAATASSDSICTDHMITATWTAGTGWAAPQLKPYGPFSLMPTASVLHYATECFEGLKVYRGHDGRLRLFRPDCNARRMVMSSTRISLPGFPPEELEKLLIALLAVDGPRWIPKSRPGTFLYLRPTMIGTQSQLGVMASREAMLYIICTFMPSLDSPAGGLRLRTSPEDMIRAWSGGFGYAKVGANYGPSLLATALAKDDGFHQILWLYGPEGLCTEAGASNFFILWKPREGGKPQLVTAPLDDKIILDGVTRRSVLELFRERCPEIEIVERKYTIKEVEEAHDEGRILESFAAGTAYFICPISVVNHRGKNLDAPMGPTGEGGEYTLKVRGWLKDIMYGGEPQHKWAVIIPEEGEEA</sequence>
<evidence type="ECO:0000313" key="14">
    <source>
        <dbReference type="Proteomes" id="UP000028545"/>
    </source>
</evidence>
<dbReference type="InterPro" id="IPR005786">
    <property type="entry name" value="B_amino_transII"/>
</dbReference>
<dbReference type="FunFam" id="3.30.470.10:FF:000012">
    <property type="entry name" value="Branched-chain-amino-acid aminotransferase"/>
    <property type="match status" value="1"/>
</dbReference>
<keyword evidence="6 10" id="KW-0663">Pyridoxal phosphate</keyword>
<dbReference type="Gene3D" id="3.30.470.10">
    <property type="match status" value="1"/>
</dbReference>
<evidence type="ECO:0000313" key="13">
    <source>
        <dbReference type="EMBL" id="KEZ40679.1"/>
    </source>
</evidence>
<dbReference type="GO" id="GO:0005739">
    <property type="term" value="C:mitochondrion"/>
    <property type="evidence" value="ECO:0007669"/>
    <property type="project" value="TreeGrafter"/>
</dbReference>
<dbReference type="SUPFAM" id="SSF56752">
    <property type="entry name" value="D-aminoacid aminotransferase-like PLP-dependent enzymes"/>
    <property type="match status" value="1"/>
</dbReference>
<evidence type="ECO:0000256" key="11">
    <source>
        <dbReference type="RuleBase" id="RU004517"/>
    </source>
</evidence>
<evidence type="ECO:0000256" key="2">
    <source>
        <dbReference type="ARBA" id="ARBA00009320"/>
    </source>
</evidence>
<comment type="caution">
    <text evidence="13">The sequence shown here is derived from an EMBL/GenBank/DDBJ whole genome shotgun (WGS) entry which is preliminary data.</text>
</comment>
<dbReference type="KEGG" id="sapo:SAPIO_CDS8614"/>
<dbReference type="GO" id="GO:0052655">
    <property type="term" value="F:L-valine-2-oxoglutarate transaminase activity"/>
    <property type="evidence" value="ECO:0007669"/>
    <property type="project" value="RHEA"/>
</dbReference>
<dbReference type="RefSeq" id="XP_016640478.1">
    <property type="nucleotide sequence ID" value="XM_016790215.1"/>
</dbReference>
<evidence type="ECO:0000256" key="12">
    <source>
        <dbReference type="SAM" id="MobiDB-lite"/>
    </source>
</evidence>
<dbReference type="AlphaFoldDB" id="A0A084G017"/>
<evidence type="ECO:0000256" key="3">
    <source>
        <dbReference type="ARBA" id="ARBA00022576"/>
    </source>
</evidence>